<dbReference type="Proteomes" id="UP000555393">
    <property type="component" value="Unassembled WGS sequence"/>
</dbReference>
<dbReference type="SUPFAM" id="SSF56349">
    <property type="entry name" value="DNA breaking-rejoining enzymes"/>
    <property type="match status" value="1"/>
</dbReference>
<evidence type="ECO:0000313" key="2">
    <source>
        <dbReference type="EMBL" id="MBB6261848.1"/>
    </source>
</evidence>
<dbReference type="EMBL" id="JACIIU010000012">
    <property type="protein sequence ID" value="MBB6261848.1"/>
    <property type="molecule type" value="Genomic_DNA"/>
</dbReference>
<accession>A0A841M6S9</accession>
<dbReference type="InterPro" id="IPR011010">
    <property type="entry name" value="DNA_brk_join_enz"/>
</dbReference>
<protein>
    <submittedName>
        <fullName evidence="2">Integrase</fullName>
    </submittedName>
</protein>
<keyword evidence="1" id="KW-0233">DNA recombination</keyword>
<comment type="caution">
    <text evidence="2">The sequence shown here is derived from an EMBL/GenBank/DDBJ whole genome shotgun (WGS) entry which is preliminary data.</text>
</comment>
<evidence type="ECO:0000313" key="3">
    <source>
        <dbReference type="Proteomes" id="UP000555393"/>
    </source>
</evidence>
<evidence type="ECO:0000256" key="1">
    <source>
        <dbReference type="ARBA" id="ARBA00023172"/>
    </source>
</evidence>
<keyword evidence="3" id="KW-1185">Reference proteome</keyword>
<dbReference type="Gene3D" id="1.10.443.10">
    <property type="entry name" value="Intergrase catalytic core"/>
    <property type="match status" value="1"/>
</dbReference>
<name>A0A841M6S9_9HYPH</name>
<dbReference type="GO" id="GO:0003677">
    <property type="term" value="F:DNA binding"/>
    <property type="evidence" value="ECO:0007669"/>
    <property type="project" value="InterPro"/>
</dbReference>
<dbReference type="RefSeq" id="WP_184223576.1">
    <property type="nucleotide sequence ID" value="NZ_JACIIU010000012.1"/>
</dbReference>
<dbReference type="AlphaFoldDB" id="A0A841M6S9"/>
<sequence>MAIRHEVQNLQRRGNIFYWRARIPVRMRSSIDVQHLAFSLKQSDHHRAGYMVRKLNLLLHEISLKPESTMINKEALEKLFQSEIIRMNEHMENLQFAGQRFGSGFQNLDNMTADMEVGWAYRLLEKFGTRQALFQHPDCVGHSYLKQSAVPQELHTNIITTYFGEKHAAETPAFRAEIEALMQEHGISAGILNAEKAKAEYFRARADVLLNTEGRYIFEYPVTIQEVVTQVVAPKPIEEPIEATPPAPAENPEPVVPTIPVMAPSVTKVKAVPLKNFMKECELLIENNKSTWQADTAEDVRVIIRIFTGILAEHGIKNSSEVEQVHLAALRQHFNQILPGYGRSRRLSAMTTARLREESASVHERAIRLKQEPPKIGLAVPTIRRHLGNLKHFLGHLSASGYTMQPLSLDGLMPKKISASKARSLTQKPDPERIRPIFQIPLFTGCSGPLPKQWRVSGDQVFHSSLFYVPMFLTYLGARRAEITGLSVDDVLNIEGVWAIHIRENQFRSIKNEQSDRVLPIPIEILRLGFVDYVHCIKKLGYVELFPELHVPGKITDTGDRFYKSFMPLLDTKNGFKGELWDRTIHALRHGFTDTLKQNGVQLSTIEDITGHLGGTEGQMRYSNAANLKLMQEALAVYPVITDHLKFEKLNLLPSIEQKEF</sequence>
<dbReference type="InterPro" id="IPR013762">
    <property type="entry name" value="Integrase-like_cat_sf"/>
</dbReference>
<proteinExistence type="predicted"/>
<dbReference type="GO" id="GO:0015074">
    <property type="term" value="P:DNA integration"/>
    <property type="evidence" value="ECO:0007669"/>
    <property type="project" value="InterPro"/>
</dbReference>
<organism evidence="2 3">
    <name type="scientific">Paenochrobactrum gallinarii</name>
    <dbReference type="NCBI Taxonomy" id="643673"/>
    <lineage>
        <taxon>Bacteria</taxon>
        <taxon>Pseudomonadati</taxon>
        <taxon>Pseudomonadota</taxon>
        <taxon>Alphaproteobacteria</taxon>
        <taxon>Hyphomicrobiales</taxon>
        <taxon>Brucellaceae</taxon>
        <taxon>Paenochrobactrum</taxon>
    </lineage>
</organism>
<gene>
    <name evidence="2" type="ORF">FHS77_002414</name>
</gene>
<reference evidence="2 3" key="1">
    <citation type="submission" date="2020-08" db="EMBL/GenBank/DDBJ databases">
        <title>Genomic Encyclopedia of Type Strains, Phase IV (KMG-IV): sequencing the most valuable type-strain genomes for metagenomic binning, comparative biology and taxonomic classification.</title>
        <authorList>
            <person name="Goeker M."/>
        </authorList>
    </citation>
    <scope>NUCLEOTIDE SEQUENCE [LARGE SCALE GENOMIC DNA]</scope>
    <source>
        <strain evidence="2 3">DSM 22336</strain>
    </source>
</reference>
<dbReference type="GO" id="GO:0006310">
    <property type="term" value="P:DNA recombination"/>
    <property type="evidence" value="ECO:0007669"/>
    <property type="project" value="UniProtKB-KW"/>
</dbReference>